<evidence type="ECO:0000256" key="5">
    <source>
        <dbReference type="ARBA" id="ARBA00022737"/>
    </source>
</evidence>
<keyword evidence="6 12" id="KW-0863">Zinc-finger</keyword>
<sequence>MSSSQSLREFIRERLTAAAEEIFSEFDKTIVHYEEELDRQRRLLEISCKPQINLQRIATMSSSQSLREFIRERLTAAAEEIFTEFDKTIVHYEEELDRQRRLLEICCKPQINLQRIALPQHYIWKEEEVPTYHHFCSLESNSTLDQEEPQPFYREEPGKPKPQQIKENQGELEPPQIKEEQEEPTIKNEQEELYISLEKEQVEQQQSTDSFTVVTVCEERDHREPESYKDQLIAQISSESEEQNHEKSDLEVSESSSDEEKSSQQIRGDIEDVANTEVDRQETVHTNDSISACEVCGKMFGKSYLTDHMRIHTGEKPFSCVTCGKSFTLQATLKLHIRTHTGEKPFSCSTCGKKFSDRAGLYRHTRTHTGEKPFSCLICGKRFHQRSHFTDHMKTHTGEKPFSCSTCGKHFSVKGSLSRHIRTHTGEKPFSCMICERNFSDRASLSRHTKVHTGEKPFSCMTCGKRFNRRGHLTSHMITHRGEQV</sequence>
<keyword evidence="11" id="KW-0539">Nucleus</keyword>
<evidence type="ECO:0000313" key="15">
    <source>
        <dbReference type="Ensembl" id="ENSFHEP00000009349.1"/>
    </source>
</evidence>
<evidence type="ECO:0000256" key="11">
    <source>
        <dbReference type="ARBA" id="ARBA00023242"/>
    </source>
</evidence>
<feature type="domain" description="C2H2-type" evidence="14">
    <location>
        <begin position="346"/>
        <end position="373"/>
    </location>
</feature>
<evidence type="ECO:0000259" key="14">
    <source>
        <dbReference type="PROSITE" id="PS50157"/>
    </source>
</evidence>
<keyword evidence="4" id="KW-0479">Metal-binding</keyword>
<comment type="subcellular location">
    <subcellularLocation>
        <location evidence="2">Nucleus</location>
    </subcellularLocation>
</comment>
<feature type="domain" description="C2H2-type" evidence="14">
    <location>
        <begin position="318"/>
        <end position="345"/>
    </location>
</feature>
<comment type="function">
    <text evidence="1">May be involved in transcriptional regulation.</text>
</comment>
<dbReference type="SUPFAM" id="SSF57667">
    <property type="entry name" value="beta-beta-alpha zinc fingers"/>
    <property type="match status" value="4"/>
</dbReference>
<dbReference type="PANTHER" id="PTHR24394">
    <property type="entry name" value="ZINC FINGER PROTEIN"/>
    <property type="match status" value="1"/>
</dbReference>
<dbReference type="PROSITE" id="PS00028">
    <property type="entry name" value="ZINC_FINGER_C2H2_1"/>
    <property type="match status" value="6"/>
</dbReference>
<dbReference type="GO" id="GO:0005634">
    <property type="term" value="C:nucleus"/>
    <property type="evidence" value="ECO:0007669"/>
    <property type="project" value="UniProtKB-SubCell"/>
</dbReference>
<dbReference type="SMART" id="SM00355">
    <property type="entry name" value="ZnF_C2H2"/>
    <property type="match status" value="7"/>
</dbReference>
<comment type="similarity">
    <text evidence="3">Belongs to the krueppel C2H2-type zinc-finger protein family.</text>
</comment>
<keyword evidence="7" id="KW-0862">Zinc</keyword>
<evidence type="ECO:0000313" key="16">
    <source>
        <dbReference type="Proteomes" id="UP000265000"/>
    </source>
</evidence>
<dbReference type="Ensembl" id="ENSFHET00000000634.1">
    <property type="protein sequence ID" value="ENSFHEP00000009349.1"/>
    <property type="gene ID" value="ENSFHEG00000010596.1"/>
</dbReference>
<accession>A0A3Q2P9X4</accession>
<evidence type="ECO:0000256" key="6">
    <source>
        <dbReference type="ARBA" id="ARBA00022771"/>
    </source>
</evidence>
<feature type="domain" description="C2H2-type" evidence="14">
    <location>
        <begin position="402"/>
        <end position="429"/>
    </location>
</feature>
<dbReference type="FunFam" id="3.30.160.60:FF:000966">
    <property type="entry name" value="ZFP90 zinc finger protein"/>
    <property type="match status" value="1"/>
</dbReference>
<proteinExistence type="inferred from homology"/>
<feature type="region of interest" description="Disordered" evidence="13">
    <location>
        <begin position="141"/>
        <end position="186"/>
    </location>
</feature>
<dbReference type="AlphaFoldDB" id="A0A3Q2P9X4"/>
<keyword evidence="8" id="KW-0805">Transcription regulation</keyword>
<evidence type="ECO:0000256" key="13">
    <source>
        <dbReference type="SAM" id="MobiDB-lite"/>
    </source>
</evidence>
<evidence type="ECO:0000256" key="2">
    <source>
        <dbReference type="ARBA" id="ARBA00004123"/>
    </source>
</evidence>
<keyword evidence="16" id="KW-1185">Reference proteome</keyword>
<dbReference type="Pfam" id="PF00096">
    <property type="entry name" value="zf-C2H2"/>
    <property type="match status" value="7"/>
</dbReference>
<dbReference type="GO" id="GO:0008270">
    <property type="term" value="F:zinc ion binding"/>
    <property type="evidence" value="ECO:0007669"/>
    <property type="project" value="UniProtKB-KW"/>
</dbReference>
<feature type="domain" description="C2H2-type" evidence="14">
    <location>
        <begin position="374"/>
        <end position="401"/>
    </location>
</feature>
<dbReference type="GO" id="GO:0000981">
    <property type="term" value="F:DNA-binding transcription factor activity, RNA polymerase II-specific"/>
    <property type="evidence" value="ECO:0007669"/>
    <property type="project" value="TreeGrafter"/>
</dbReference>
<dbReference type="Proteomes" id="UP000265000">
    <property type="component" value="Unplaced"/>
</dbReference>
<reference evidence="15" key="1">
    <citation type="submission" date="2025-08" db="UniProtKB">
        <authorList>
            <consortium name="Ensembl"/>
        </authorList>
    </citation>
    <scope>IDENTIFICATION</scope>
</reference>
<dbReference type="PANTHER" id="PTHR24394:SF44">
    <property type="entry name" value="ZINC FINGER PROTEIN 271-LIKE"/>
    <property type="match status" value="1"/>
</dbReference>
<feature type="domain" description="C2H2-type" evidence="14">
    <location>
        <begin position="458"/>
        <end position="485"/>
    </location>
</feature>
<dbReference type="FunFam" id="3.30.160.60:FF:000912">
    <property type="entry name" value="Zinc finger protein 660"/>
    <property type="match status" value="1"/>
</dbReference>
<dbReference type="GO" id="GO:0003677">
    <property type="term" value="F:DNA binding"/>
    <property type="evidence" value="ECO:0007669"/>
    <property type="project" value="UniProtKB-KW"/>
</dbReference>
<evidence type="ECO:0000256" key="10">
    <source>
        <dbReference type="ARBA" id="ARBA00023163"/>
    </source>
</evidence>
<protein>
    <submittedName>
        <fullName evidence="15">Oocyte zinc finger protein XlCOF6.1-like</fullName>
    </submittedName>
</protein>
<evidence type="ECO:0000256" key="8">
    <source>
        <dbReference type="ARBA" id="ARBA00023015"/>
    </source>
</evidence>
<organism evidence="15 16">
    <name type="scientific">Fundulus heteroclitus</name>
    <name type="common">Killifish</name>
    <name type="synonym">Mummichog</name>
    <dbReference type="NCBI Taxonomy" id="8078"/>
    <lineage>
        <taxon>Eukaryota</taxon>
        <taxon>Metazoa</taxon>
        <taxon>Chordata</taxon>
        <taxon>Craniata</taxon>
        <taxon>Vertebrata</taxon>
        <taxon>Euteleostomi</taxon>
        <taxon>Actinopterygii</taxon>
        <taxon>Neopterygii</taxon>
        <taxon>Teleostei</taxon>
        <taxon>Neoteleostei</taxon>
        <taxon>Acanthomorphata</taxon>
        <taxon>Ovalentaria</taxon>
        <taxon>Atherinomorphae</taxon>
        <taxon>Cyprinodontiformes</taxon>
        <taxon>Fundulidae</taxon>
        <taxon>Fundulus</taxon>
    </lineage>
</organism>
<evidence type="ECO:0000256" key="7">
    <source>
        <dbReference type="ARBA" id="ARBA00022833"/>
    </source>
</evidence>
<keyword evidence="9" id="KW-0238">DNA-binding</keyword>
<dbReference type="PROSITE" id="PS50157">
    <property type="entry name" value="ZINC_FINGER_C2H2_2"/>
    <property type="match status" value="7"/>
</dbReference>
<dbReference type="FunFam" id="3.30.160.60:FF:001343">
    <property type="entry name" value="Zinc finger protein 568"/>
    <property type="match status" value="1"/>
</dbReference>
<dbReference type="GeneTree" id="ENSGT01150000286939"/>
<dbReference type="InterPro" id="IPR036236">
    <property type="entry name" value="Znf_C2H2_sf"/>
</dbReference>
<keyword evidence="5" id="KW-0677">Repeat</keyword>
<evidence type="ECO:0000256" key="1">
    <source>
        <dbReference type="ARBA" id="ARBA00003767"/>
    </source>
</evidence>
<keyword evidence="10" id="KW-0804">Transcription</keyword>
<name>A0A3Q2P9X4_FUNHE</name>
<feature type="domain" description="C2H2-type" evidence="14">
    <location>
        <begin position="430"/>
        <end position="457"/>
    </location>
</feature>
<evidence type="ECO:0000256" key="9">
    <source>
        <dbReference type="ARBA" id="ARBA00023125"/>
    </source>
</evidence>
<feature type="domain" description="C2H2-type" evidence="14">
    <location>
        <begin position="291"/>
        <end position="317"/>
    </location>
</feature>
<dbReference type="InterPro" id="IPR013087">
    <property type="entry name" value="Znf_C2H2_type"/>
</dbReference>
<feature type="region of interest" description="Disordered" evidence="13">
    <location>
        <begin position="238"/>
        <end position="283"/>
    </location>
</feature>
<dbReference type="Gene3D" id="3.30.160.60">
    <property type="entry name" value="Classic Zinc Finger"/>
    <property type="match status" value="7"/>
</dbReference>
<dbReference type="FunFam" id="3.30.160.60:FF:002343">
    <property type="entry name" value="Zinc finger protein 33A"/>
    <property type="match status" value="3"/>
</dbReference>
<feature type="compositionally biased region" description="Basic and acidic residues" evidence="13">
    <location>
        <begin position="176"/>
        <end position="186"/>
    </location>
</feature>
<evidence type="ECO:0000256" key="3">
    <source>
        <dbReference type="ARBA" id="ARBA00006991"/>
    </source>
</evidence>
<reference evidence="15" key="2">
    <citation type="submission" date="2025-09" db="UniProtKB">
        <authorList>
            <consortium name="Ensembl"/>
        </authorList>
    </citation>
    <scope>IDENTIFICATION</scope>
</reference>
<evidence type="ECO:0000256" key="4">
    <source>
        <dbReference type="ARBA" id="ARBA00022723"/>
    </source>
</evidence>
<evidence type="ECO:0000256" key="12">
    <source>
        <dbReference type="PROSITE-ProRule" id="PRU00042"/>
    </source>
</evidence>